<dbReference type="CDD" id="cd02440">
    <property type="entry name" value="AdoMet_MTases"/>
    <property type="match status" value="1"/>
</dbReference>
<organism evidence="1 2">
    <name type="scientific">Micrococcus cohnii</name>
    <dbReference type="NCBI Taxonomy" id="993416"/>
    <lineage>
        <taxon>Bacteria</taxon>
        <taxon>Bacillati</taxon>
        <taxon>Actinomycetota</taxon>
        <taxon>Actinomycetes</taxon>
        <taxon>Micrococcales</taxon>
        <taxon>Micrococcaceae</taxon>
        <taxon>Micrococcus</taxon>
    </lineage>
</organism>
<sequence>MPGNSWRGGTNRPSGKKERFAANLAALEVLQELEEQRRAATEDEQRVLSGWSAWGALPELFDETATRTISSSDRQRVRELLGPTGWAQARTTTLNAHYTDPAVAQAMWDALESAGFEGGPVLEPGCGSGEFIGLAPESAQMVGVELDPTTARIAAHLHPDQQIHSAGFEKTAFQDDAFHATVGNVPFGNFRVQDATHNGMGHSIHNHFILKSLRLTAPGGYVAVMTSAHTMDSKRTTARREMARYGDLVGGVRLPAGAMAASAGTEVGTDVLVFRRRMPGEKPDADAISAWVEPGQTTVTDRDGNQHELTYSRWFGEHEAAVLGTVEYDSGPFGPVYTVTGDSGVELGEQVRERLVAQLAESAERGLGYGPVPAKGAELDLEPGLRFAPEPEAAIGHVRFNASEQRFERYVAGMQWVKTARVAKKDIAEVRALLDLRDSAAEVVASQLSP</sequence>
<dbReference type="InterPro" id="IPR029063">
    <property type="entry name" value="SAM-dependent_MTases_sf"/>
</dbReference>
<accession>A0A7W7M2B3</accession>
<dbReference type="GO" id="GO:0032259">
    <property type="term" value="P:methylation"/>
    <property type="evidence" value="ECO:0007669"/>
    <property type="project" value="UniProtKB-KW"/>
</dbReference>
<evidence type="ECO:0000313" key="1">
    <source>
        <dbReference type="EMBL" id="MBB4734764.1"/>
    </source>
</evidence>
<protein>
    <submittedName>
        <fullName evidence="1">Putative RNA methylase</fullName>
    </submittedName>
</protein>
<dbReference type="EMBL" id="JACHNA010000001">
    <property type="protein sequence ID" value="MBB4734764.1"/>
    <property type="molecule type" value="Genomic_DNA"/>
</dbReference>
<dbReference type="SUPFAM" id="SSF53335">
    <property type="entry name" value="S-adenosyl-L-methionine-dependent methyltransferases"/>
    <property type="match status" value="1"/>
</dbReference>
<keyword evidence="1" id="KW-0808">Transferase</keyword>
<dbReference type="PANTHER" id="PTHR41313:SF1">
    <property type="entry name" value="DNA METHYLASE ADENINE-SPECIFIC DOMAIN-CONTAINING PROTEIN"/>
    <property type="match status" value="1"/>
</dbReference>
<dbReference type="RefSeq" id="WP_184240877.1">
    <property type="nucleotide sequence ID" value="NZ_JACHNA010000001.1"/>
</dbReference>
<dbReference type="PANTHER" id="PTHR41313">
    <property type="entry name" value="ADENINE-SPECIFIC METHYLTRANSFERASE"/>
    <property type="match status" value="1"/>
</dbReference>
<name>A0A7W7M2B3_9MICC</name>
<dbReference type="InterPro" id="IPR052933">
    <property type="entry name" value="DNA_Protect_Modify"/>
</dbReference>
<dbReference type="PRINTS" id="PR00507">
    <property type="entry name" value="N12N6MTFRASE"/>
</dbReference>
<dbReference type="GO" id="GO:0008168">
    <property type="term" value="F:methyltransferase activity"/>
    <property type="evidence" value="ECO:0007669"/>
    <property type="project" value="UniProtKB-KW"/>
</dbReference>
<comment type="caution">
    <text evidence="1">The sequence shown here is derived from an EMBL/GenBank/DDBJ whole genome shotgun (WGS) entry which is preliminary data.</text>
</comment>
<keyword evidence="2" id="KW-1185">Reference proteome</keyword>
<dbReference type="Proteomes" id="UP000540191">
    <property type="component" value="Unassembled WGS sequence"/>
</dbReference>
<dbReference type="Gene3D" id="3.40.50.150">
    <property type="entry name" value="Vaccinia Virus protein VP39"/>
    <property type="match status" value="1"/>
</dbReference>
<proteinExistence type="predicted"/>
<evidence type="ECO:0000313" key="2">
    <source>
        <dbReference type="Proteomes" id="UP000540191"/>
    </source>
</evidence>
<dbReference type="AlphaFoldDB" id="A0A7W7M2B3"/>
<keyword evidence="1" id="KW-0489">Methyltransferase</keyword>
<gene>
    <name evidence="1" type="ORF">HDA30_000272</name>
</gene>
<reference evidence="1 2" key="1">
    <citation type="submission" date="2020-08" db="EMBL/GenBank/DDBJ databases">
        <title>Sequencing the genomes of 1000 actinobacteria strains.</title>
        <authorList>
            <person name="Klenk H.-P."/>
        </authorList>
    </citation>
    <scope>NUCLEOTIDE SEQUENCE [LARGE SCALE GENOMIC DNA]</scope>
    <source>
        <strain evidence="1 2">DSM 23974</strain>
    </source>
</reference>